<accession>A0A8S2V303</accession>
<dbReference type="Proteomes" id="UP000682733">
    <property type="component" value="Unassembled WGS sequence"/>
</dbReference>
<gene>
    <name evidence="2" type="ORF">OVA965_LOCUS40789</name>
    <name evidence="3" type="ORF">TMI583_LOCUS42287</name>
</gene>
<dbReference type="Proteomes" id="UP000677228">
    <property type="component" value="Unassembled WGS sequence"/>
</dbReference>
<dbReference type="AlphaFoldDB" id="A0A8S2V303"/>
<evidence type="ECO:0000256" key="1">
    <source>
        <dbReference type="SAM" id="Phobius"/>
    </source>
</evidence>
<proteinExistence type="predicted"/>
<name>A0A8S2V303_9BILA</name>
<keyword evidence="1" id="KW-0812">Transmembrane</keyword>
<protein>
    <submittedName>
        <fullName evidence="3">Uncharacterized protein</fullName>
    </submittedName>
</protein>
<feature type="transmembrane region" description="Helical" evidence="1">
    <location>
        <begin position="28"/>
        <end position="50"/>
    </location>
</feature>
<keyword evidence="1" id="KW-1133">Transmembrane helix</keyword>
<organism evidence="3 4">
    <name type="scientific">Didymodactylos carnosus</name>
    <dbReference type="NCBI Taxonomy" id="1234261"/>
    <lineage>
        <taxon>Eukaryota</taxon>
        <taxon>Metazoa</taxon>
        <taxon>Spiralia</taxon>
        <taxon>Gnathifera</taxon>
        <taxon>Rotifera</taxon>
        <taxon>Eurotatoria</taxon>
        <taxon>Bdelloidea</taxon>
        <taxon>Philodinida</taxon>
        <taxon>Philodinidae</taxon>
        <taxon>Didymodactylos</taxon>
    </lineage>
</organism>
<evidence type="ECO:0000313" key="3">
    <source>
        <dbReference type="EMBL" id="CAF4375809.1"/>
    </source>
</evidence>
<evidence type="ECO:0000313" key="2">
    <source>
        <dbReference type="EMBL" id="CAF1577774.1"/>
    </source>
</evidence>
<evidence type="ECO:0000313" key="4">
    <source>
        <dbReference type="Proteomes" id="UP000682733"/>
    </source>
</evidence>
<keyword evidence="1" id="KW-0472">Membrane</keyword>
<sequence length="102" mass="11564">MPNASRILESAFNTVFKRFLVTIIKTTLVYLIALFFVQIPTIWHLIMTFGKDDDRATKQKRLRAKLVDENDPGSPYRAVEVIDGLITTPEEGVRTLADIPDS</sequence>
<dbReference type="EMBL" id="CAJNOK010045162">
    <property type="protein sequence ID" value="CAF1577774.1"/>
    <property type="molecule type" value="Genomic_DNA"/>
</dbReference>
<dbReference type="EMBL" id="CAJOBA010068137">
    <property type="protein sequence ID" value="CAF4375809.1"/>
    <property type="molecule type" value="Genomic_DNA"/>
</dbReference>
<reference evidence="3" key="1">
    <citation type="submission" date="2021-02" db="EMBL/GenBank/DDBJ databases">
        <authorList>
            <person name="Nowell W R."/>
        </authorList>
    </citation>
    <scope>NUCLEOTIDE SEQUENCE</scope>
</reference>
<comment type="caution">
    <text evidence="3">The sequence shown here is derived from an EMBL/GenBank/DDBJ whole genome shotgun (WGS) entry which is preliminary data.</text>
</comment>